<name>A0A915JIA0_ROMCU</name>
<evidence type="ECO:0000313" key="2">
    <source>
        <dbReference type="WBParaSite" id="nRc.2.0.1.t25874-RA"/>
    </source>
</evidence>
<dbReference type="Proteomes" id="UP000887565">
    <property type="component" value="Unplaced"/>
</dbReference>
<dbReference type="WBParaSite" id="nRc.2.0.1.t25874-RA">
    <property type="protein sequence ID" value="nRc.2.0.1.t25874-RA"/>
    <property type="gene ID" value="nRc.2.0.1.g25874"/>
</dbReference>
<proteinExistence type="predicted"/>
<reference evidence="2" key="1">
    <citation type="submission" date="2022-11" db="UniProtKB">
        <authorList>
            <consortium name="WormBaseParasite"/>
        </authorList>
    </citation>
    <scope>IDENTIFICATION</scope>
</reference>
<organism evidence="1 2">
    <name type="scientific">Romanomermis culicivorax</name>
    <name type="common">Nematode worm</name>
    <dbReference type="NCBI Taxonomy" id="13658"/>
    <lineage>
        <taxon>Eukaryota</taxon>
        <taxon>Metazoa</taxon>
        <taxon>Ecdysozoa</taxon>
        <taxon>Nematoda</taxon>
        <taxon>Enoplea</taxon>
        <taxon>Dorylaimia</taxon>
        <taxon>Mermithida</taxon>
        <taxon>Mermithoidea</taxon>
        <taxon>Mermithidae</taxon>
        <taxon>Romanomermis</taxon>
    </lineage>
</organism>
<protein>
    <submittedName>
        <fullName evidence="2">Uncharacterized protein</fullName>
    </submittedName>
</protein>
<sequence>MPKIVNCHEIKLMSLFKIEEEKNNIFGKFSHTLSKNDRAAAWRRVFEYGKSIGCAFATDAMYGYVSDMVWPNIRNTAVAKWDKHRKTGEGNDDYWLSDIDLKVLNIIGPKSAAIVGLPVQESMDESLKSDNRDLELSKAST</sequence>
<keyword evidence="1" id="KW-1185">Reference proteome</keyword>
<evidence type="ECO:0000313" key="1">
    <source>
        <dbReference type="Proteomes" id="UP000887565"/>
    </source>
</evidence>
<dbReference type="AlphaFoldDB" id="A0A915JIA0"/>
<accession>A0A915JIA0</accession>